<reference evidence="5 6" key="1">
    <citation type="submission" date="2016-10" db="EMBL/GenBank/DDBJ databases">
        <title>Flavobacterium gilvum sp. nov., isolated from stream water.</title>
        <authorList>
            <person name="Shin S.-K."/>
            <person name="Cho Y.-J."/>
            <person name="Yi H."/>
        </authorList>
    </citation>
    <scope>NUCLEOTIDE SEQUENCE [LARGE SCALE GENOMIC DNA]</scope>
    <source>
        <strain evidence="5 6">EM1308</strain>
    </source>
</reference>
<dbReference type="GO" id="GO:0043565">
    <property type="term" value="F:sequence-specific DNA binding"/>
    <property type="evidence" value="ECO:0007669"/>
    <property type="project" value="InterPro"/>
</dbReference>
<dbReference type="InterPro" id="IPR020449">
    <property type="entry name" value="Tscrpt_reg_AraC-type_HTH"/>
</dbReference>
<dbReference type="RefSeq" id="WP_035641393.1">
    <property type="nucleotide sequence ID" value="NZ_CP017479.1"/>
</dbReference>
<keyword evidence="3" id="KW-0804">Transcription</keyword>
<organism evidence="5 6">
    <name type="scientific">Flavobacterium gilvum</name>
    <dbReference type="NCBI Taxonomy" id="1492737"/>
    <lineage>
        <taxon>Bacteria</taxon>
        <taxon>Pseudomonadati</taxon>
        <taxon>Bacteroidota</taxon>
        <taxon>Flavobacteriia</taxon>
        <taxon>Flavobacteriales</taxon>
        <taxon>Flavobacteriaceae</taxon>
        <taxon>Flavobacterium</taxon>
    </lineage>
</organism>
<evidence type="ECO:0000256" key="3">
    <source>
        <dbReference type="ARBA" id="ARBA00023163"/>
    </source>
</evidence>
<feature type="domain" description="HTH araC/xylS-type" evidence="4">
    <location>
        <begin position="187"/>
        <end position="285"/>
    </location>
</feature>
<dbReference type="InterPro" id="IPR018060">
    <property type="entry name" value="HTH_AraC"/>
</dbReference>
<evidence type="ECO:0000256" key="2">
    <source>
        <dbReference type="ARBA" id="ARBA00023125"/>
    </source>
</evidence>
<dbReference type="InterPro" id="IPR009057">
    <property type="entry name" value="Homeodomain-like_sf"/>
</dbReference>
<sequence length="293" mass="34111">MKAVLIELASQNSSLLTIKKINGSHFTTPFHFHDYCELNYVRKSYGKRVVGDSIKNFFERDLVLMSPNLPHMWYNDFEILNNNSNTSAEAIVTYFSFDIIDKLCDNNIVLSKKGNLFEKAKRGLSFTGKTKEIILNHLDKMIDLEGFTQVIEFLKIIDVMLNSEEYELLASIGYSHSYNEKDTERMNEVYKYTITNFTKPIALKDIAQVAHMTPPAFCTFFKKRTQKSFTQFLNELRTGHACKLLQNKKLSISDVCYESGFQNFANFNRTFKEIIGKTPSTYRKEYMFSYNIY</sequence>
<dbReference type="PANTHER" id="PTHR43280">
    <property type="entry name" value="ARAC-FAMILY TRANSCRIPTIONAL REGULATOR"/>
    <property type="match status" value="1"/>
</dbReference>
<dbReference type="SUPFAM" id="SSF46689">
    <property type="entry name" value="Homeodomain-like"/>
    <property type="match status" value="2"/>
</dbReference>
<gene>
    <name evidence="5" type="ORF">EM308_14425</name>
</gene>
<evidence type="ECO:0000313" key="6">
    <source>
        <dbReference type="Proteomes" id="UP000175968"/>
    </source>
</evidence>
<dbReference type="PROSITE" id="PS01124">
    <property type="entry name" value="HTH_ARAC_FAMILY_2"/>
    <property type="match status" value="1"/>
</dbReference>
<name>A0AAC9I6I2_9FLAO</name>
<dbReference type="Gene3D" id="1.10.10.60">
    <property type="entry name" value="Homeodomain-like"/>
    <property type="match status" value="2"/>
</dbReference>
<dbReference type="Proteomes" id="UP000175968">
    <property type="component" value="Chromosome"/>
</dbReference>
<evidence type="ECO:0000313" key="5">
    <source>
        <dbReference type="EMBL" id="AOW10590.1"/>
    </source>
</evidence>
<dbReference type="AlphaFoldDB" id="A0AAC9I6I2"/>
<evidence type="ECO:0000256" key="1">
    <source>
        <dbReference type="ARBA" id="ARBA00023015"/>
    </source>
</evidence>
<dbReference type="SMART" id="SM00342">
    <property type="entry name" value="HTH_ARAC"/>
    <property type="match status" value="1"/>
</dbReference>
<dbReference type="EMBL" id="CP017479">
    <property type="protein sequence ID" value="AOW10590.1"/>
    <property type="molecule type" value="Genomic_DNA"/>
</dbReference>
<protein>
    <recommendedName>
        <fullName evidence="4">HTH araC/xylS-type domain-containing protein</fullName>
    </recommendedName>
</protein>
<dbReference type="PANTHER" id="PTHR43280:SF27">
    <property type="entry name" value="TRANSCRIPTIONAL REGULATOR MTLR"/>
    <property type="match status" value="1"/>
</dbReference>
<dbReference type="KEGG" id="fgl:EM308_14425"/>
<dbReference type="Pfam" id="PF12833">
    <property type="entry name" value="HTH_18"/>
    <property type="match status" value="1"/>
</dbReference>
<keyword evidence="6" id="KW-1185">Reference proteome</keyword>
<dbReference type="PRINTS" id="PR00032">
    <property type="entry name" value="HTHARAC"/>
</dbReference>
<dbReference type="InterPro" id="IPR011051">
    <property type="entry name" value="RmlC_Cupin_sf"/>
</dbReference>
<evidence type="ECO:0000259" key="4">
    <source>
        <dbReference type="PROSITE" id="PS01124"/>
    </source>
</evidence>
<keyword evidence="2" id="KW-0238">DNA-binding</keyword>
<dbReference type="SUPFAM" id="SSF51182">
    <property type="entry name" value="RmlC-like cupins"/>
    <property type="match status" value="1"/>
</dbReference>
<dbReference type="GO" id="GO:0003700">
    <property type="term" value="F:DNA-binding transcription factor activity"/>
    <property type="evidence" value="ECO:0007669"/>
    <property type="project" value="InterPro"/>
</dbReference>
<proteinExistence type="predicted"/>
<keyword evidence="1" id="KW-0805">Transcription regulation</keyword>
<accession>A0AAC9I6I2</accession>